<evidence type="ECO:0000313" key="4">
    <source>
        <dbReference type="EMBL" id="KAK5056115.1"/>
    </source>
</evidence>
<dbReference type="PANTHER" id="PTHR38420:SF3">
    <property type="entry name" value="5',5'''-P-1,P-4-TETRAPHOSPHATE PHOSPHORYLASE 2"/>
    <property type="match status" value="1"/>
</dbReference>
<feature type="region of interest" description="Disordered" evidence="1">
    <location>
        <begin position="57"/>
        <end position="82"/>
    </location>
</feature>
<feature type="compositionally biased region" description="Basic and acidic residues" evidence="1">
    <location>
        <begin position="65"/>
        <end position="76"/>
    </location>
</feature>
<evidence type="ECO:0000256" key="1">
    <source>
        <dbReference type="SAM" id="MobiDB-lite"/>
    </source>
</evidence>
<organism evidence="4 5">
    <name type="scientific">Exophiala bonariae</name>
    <dbReference type="NCBI Taxonomy" id="1690606"/>
    <lineage>
        <taxon>Eukaryota</taxon>
        <taxon>Fungi</taxon>
        <taxon>Dikarya</taxon>
        <taxon>Ascomycota</taxon>
        <taxon>Pezizomycotina</taxon>
        <taxon>Eurotiomycetes</taxon>
        <taxon>Chaetothyriomycetidae</taxon>
        <taxon>Chaetothyriales</taxon>
        <taxon>Herpotrichiellaceae</taxon>
        <taxon>Exophiala</taxon>
    </lineage>
</organism>
<dbReference type="InterPro" id="IPR019200">
    <property type="entry name" value="ATP_adenylylTrfase_C"/>
</dbReference>
<dbReference type="RefSeq" id="XP_064708085.1">
    <property type="nucleotide sequence ID" value="XM_064856185.1"/>
</dbReference>
<dbReference type="Pfam" id="PF09830">
    <property type="entry name" value="ATP_transf"/>
    <property type="match status" value="1"/>
</dbReference>
<accession>A0AAV9NF41</accession>
<dbReference type="GO" id="GO:0005524">
    <property type="term" value="F:ATP binding"/>
    <property type="evidence" value="ECO:0007669"/>
    <property type="project" value="InterPro"/>
</dbReference>
<feature type="domain" description="ATP adenylyltransferase C-terminal" evidence="2">
    <location>
        <begin position="221"/>
        <end position="338"/>
    </location>
</feature>
<dbReference type="GO" id="GO:0003877">
    <property type="term" value="F:ATP:ADP adenylyltransferase activity"/>
    <property type="evidence" value="ECO:0007669"/>
    <property type="project" value="InterPro"/>
</dbReference>
<sequence>MESVLGLREPLSTLTSRKFREAYKRKDLVFSETLLATIRSQKGVPFQLRYCPALAKKPATTTTKTQKDSTEKEKQPKKPKFNPFANPASELLIAEILNKGEASHNLVLNKYPVIHNHFIISTKANKPQTAVLEEDDLIMTYACLRAWTEQQETATQTPRGRLFSFFNSGEHSGASQAHRHLQFLPVEDMASSDDEKNGFELLIDRMTASAHPTLPLYQDKSLPILHFATPLQPSLSAAELHSRYMLLLRAALASSRHPGRAFSNDDKAINIESNGSTVFSYNLAMTTERMAICPRRQEGTSIPGAGPDSFVAINGTILGGTLMVKDEGEWDVLTQRQEDDSSAILDGLLSSLGYPLVSWPASEEVSAAL</sequence>
<feature type="domain" description="Ap4A phosphorylase 1/2 N-terminal" evidence="3">
    <location>
        <begin position="15"/>
        <end position="187"/>
    </location>
</feature>
<reference evidence="4 5" key="1">
    <citation type="submission" date="2023-08" db="EMBL/GenBank/DDBJ databases">
        <title>Black Yeasts Isolated from many extreme environments.</title>
        <authorList>
            <person name="Coleine C."/>
            <person name="Stajich J.E."/>
            <person name="Selbmann L."/>
        </authorList>
    </citation>
    <scope>NUCLEOTIDE SEQUENCE [LARGE SCALE GENOMIC DNA]</scope>
    <source>
        <strain evidence="4 5">CCFEE 5792</strain>
    </source>
</reference>
<dbReference type="AlphaFoldDB" id="A0AAV9NF41"/>
<dbReference type="Pfam" id="PF19327">
    <property type="entry name" value="Ap4A_phos_N"/>
    <property type="match status" value="1"/>
</dbReference>
<dbReference type="InterPro" id="IPR045759">
    <property type="entry name" value="Ap4A_phos1/2_N"/>
</dbReference>
<name>A0AAV9NF41_9EURO</name>
<keyword evidence="5" id="KW-1185">Reference proteome</keyword>
<evidence type="ECO:0000313" key="5">
    <source>
        <dbReference type="Proteomes" id="UP001358417"/>
    </source>
</evidence>
<proteinExistence type="predicted"/>
<evidence type="ECO:0000259" key="2">
    <source>
        <dbReference type="Pfam" id="PF09830"/>
    </source>
</evidence>
<comment type="caution">
    <text evidence="4">The sequence shown here is derived from an EMBL/GenBank/DDBJ whole genome shotgun (WGS) entry which is preliminary data.</text>
</comment>
<dbReference type="Proteomes" id="UP001358417">
    <property type="component" value="Unassembled WGS sequence"/>
</dbReference>
<dbReference type="PANTHER" id="PTHR38420">
    <property type="entry name" value="AP-4-A PHOSPHORYLASE II"/>
    <property type="match status" value="1"/>
</dbReference>
<dbReference type="GO" id="GO:0009117">
    <property type="term" value="P:nucleotide metabolic process"/>
    <property type="evidence" value="ECO:0007669"/>
    <property type="project" value="InterPro"/>
</dbReference>
<evidence type="ECO:0000259" key="3">
    <source>
        <dbReference type="Pfam" id="PF19327"/>
    </source>
</evidence>
<protein>
    <recommendedName>
        <fullName evidence="6">HIT domain-containing protein</fullName>
    </recommendedName>
</protein>
<evidence type="ECO:0008006" key="6">
    <source>
        <dbReference type="Google" id="ProtNLM"/>
    </source>
</evidence>
<dbReference type="InterPro" id="IPR009163">
    <property type="entry name" value="Ap4A_phos1/2"/>
</dbReference>
<dbReference type="InterPro" id="IPR036265">
    <property type="entry name" value="HIT-like_sf"/>
</dbReference>
<gene>
    <name evidence="4" type="ORF">LTR84_012668</name>
</gene>
<dbReference type="GeneID" id="89980810"/>
<dbReference type="Gene3D" id="3.30.428.70">
    <property type="match status" value="1"/>
</dbReference>
<dbReference type="EMBL" id="JAVRRD010000008">
    <property type="protein sequence ID" value="KAK5056115.1"/>
    <property type="molecule type" value="Genomic_DNA"/>
</dbReference>
<dbReference type="InterPro" id="IPR043171">
    <property type="entry name" value="Ap4A_phos1/2-like"/>
</dbReference>
<dbReference type="SUPFAM" id="SSF54197">
    <property type="entry name" value="HIT-like"/>
    <property type="match status" value="1"/>
</dbReference>